<proteinExistence type="predicted"/>
<name>A0ACB7SAZ5_HYAAI</name>
<keyword evidence="2" id="KW-1185">Reference proteome</keyword>
<gene>
    <name evidence="1" type="ORF">HPB50_000383</name>
</gene>
<evidence type="ECO:0000313" key="1">
    <source>
        <dbReference type="EMBL" id="KAH6931785.1"/>
    </source>
</evidence>
<dbReference type="Proteomes" id="UP000821845">
    <property type="component" value="Chromosome 4"/>
</dbReference>
<evidence type="ECO:0000313" key="2">
    <source>
        <dbReference type="Proteomes" id="UP000821845"/>
    </source>
</evidence>
<comment type="caution">
    <text evidence="1">The sequence shown here is derived from an EMBL/GenBank/DDBJ whole genome shotgun (WGS) entry which is preliminary data.</text>
</comment>
<organism evidence="1 2">
    <name type="scientific">Hyalomma asiaticum</name>
    <name type="common">Tick</name>
    <dbReference type="NCBI Taxonomy" id="266040"/>
    <lineage>
        <taxon>Eukaryota</taxon>
        <taxon>Metazoa</taxon>
        <taxon>Ecdysozoa</taxon>
        <taxon>Arthropoda</taxon>
        <taxon>Chelicerata</taxon>
        <taxon>Arachnida</taxon>
        <taxon>Acari</taxon>
        <taxon>Parasitiformes</taxon>
        <taxon>Ixodida</taxon>
        <taxon>Ixodoidea</taxon>
        <taxon>Ixodidae</taxon>
        <taxon>Hyalomminae</taxon>
        <taxon>Hyalomma</taxon>
    </lineage>
</organism>
<accession>A0ACB7SAZ5</accession>
<dbReference type="EMBL" id="CM023484">
    <property type="protein sequence ID" value="KAH6931785.1"/>
    <property type="molecule type" value="Genomic_DNA"/>
</dbReference>
<reference evidence="1" key="1">
    <citation type="submission" date="2020-05" db="EMBL/GenBank/DDBJ databases">
        <title>Large-scale comparative analyses of tick genomes elucidate their genetic diversity and vector capacities.</title>
        <authorList>
            <person name="Jia N."/>
            <person name="Wang J."/>
            <person name="Shi W."/>
            <person name="Du L."/>
            <person name="Sun Y."/>
            <person name="Zhan W."/>
            <person name="Jiang J."/>
            <person name="Wang Q."/>
            <person name="Zhang B."/>
            <person name="Ji P."/>
            <person name="Sakyi L.B."/>
            <person name="Cui X."/>
            <person name="Yuan T."/>
            <person name="Jiang B."/>
            <person name="Yang W."/>
            <person name="Lam T.T.-Y."/>
            <person name="Chang Q."/>
            <person name="Ding S."/>
            <person name="Wang X."/>
            <person name="Zhu J."/>
            <person name="Ruan X."/>
            <person name="Zhao L."/>
            <person name="Wei J."/>
            <person name="Que T."/>
            <person name="Du C."/>
            <person name="Cheng J."/>
            <person name="Dai P."/>
            <person name="Han X."/>
            <person name="Huang E."/>
            <person name="Gao Y."/>
            <person name="Liu J."/>
            <person name="Shao H."/>
            <person name="Ye R."/>
            <person name="Li L."/>
            <person name="Wei W."/>
            <person name="Wang X."/>
            <person name="Wang C."/>
            <person name="Yang T."/>
            <person name="Huo Q."/>
            <person name="Li W."/>
            <person name="Guo W."/>
            <person name="Chen H."/>
            <person name="Zhou L."/>
            <person name="Ni X."/>
            <person name="Tian J."/>
            <person name="Zhou Y."/>
            <person name="Sheng Y."/>
            <person name="Liu T."/>
            <person name="Pan Y."/>
            <person name="Xia L."/>
            <person name="Li J."/>
            <person name="Zhao F."/>
            <person name="Cao W."/>
        </authorList>
    </citation>
    <scope>NUCLEOTIDE SEQUENCE</scope>
    <source>
        <strain evidence="1">Hyas-2018</strain>
    </source>
</reference>
<sequence length="157" mass="16966">MSVQEVLPVVPDHDGSSHIIMAQAPGIMMSARCQNNVDRKARSAKTRILTDTMDLSEHQGQVTQVLEKRPCRLYYVLALGSLSSAGKAFSGFHAHCMVLRCRPLKARGAAAATRRRFVAVVRLELARAHQSVVVLGGGGAFDKELPVGVVGRPTRPP</sequence>
<protein>
    <submittedName>
        <fullName evidence="1">Uncharacterized protein</fullName>
    </submittedName>
</protein>